<dbReference type="Proteomes" id="UP000676506">
    <property type="component" value="Chromosome 1"/>
</dbReference>
<proteinExistence type="predicted"/>
<reference evidence="1 2" key="1">
    <citation type="submission" date="2021-03" db="EMBL/GenBank/DDBJ databases">
        <title>Genomic and phenotypic characterization of Chloracidobacterium isolates provides evidence for multiple species.</title>
        <authorList>
            <person name="Saini M.K."/>
            <person name="Costas A.M.G."/>
            <person name="Tank M."/>
            <person name="Bryant D.A."/>
        </authorList>
    </citation>
    <scope>NUCLEOTIDE SEQUENCE [LARGE SCALE GENOMIC DNA]</scope>
    <source>
        <strain evidence="1 2">BV2-C</strain>
    </source>
</reference>
<evidence type="ECO:0000313" key="1">
    <source>
        <dbReference type="EMBL" id="QUW04007.1"/>
    </source>
</evidence>
<dbReference type="EMBL" id="CP072648">
    <property type="protein sequence ID" value="QUW04007.1"/>
    <property type="molecule type" value="Genomic_DNA"/>
</dbReference>
<gene>
    <name evidence="1" type="ORF">J8C06_10825</name>
</gene>
<sequence length="223" mass="24610">MIRLLILVEGQSEETFVKRTLGPYLARQNVYAEAVVLWTKRLPAGGGFQGGASSWNQIFGNLKRLAGDTNAWITTLLDFYGLPSDFPGLQAMKKSAGVRARVACLEDHLAQKMNHGRFIPFLALHEFEAWLFSSPQVTAQHFGTPGLANKLQSIVDRAGEPELINNGKKTHPKAQLARLVANYKEASDGPLILNKIGIEAIRTACPHFDKWLKKLEALGSHLP</sequence>
<accession>A0ABX8BC72</accession>
<evidence type="ECO:0000313" key="2">
    <source>
        <dbReference type="Proteomes" id="UP000676506"/>
    </source>
</evidence>
<name>A0ABX8BC72_9BACT</name>
<keyword evidence="2" id="KW-1185">Reference proteome</keyword>
<organism evidence="1 2">
    <name type="scientific">Chloracidobacterium validum</name>
    <dbReference type="NCBI Taxonomy" id="2821543"/>
    <lineage>
        <taxon>Bacteria</taxon>
        <taxon>Pseudomonadati</taxon>
        <taxon>Acidobacteriota</taxon>
        <taxon>Terriglobia</taxon>
        <taxon>Terriglobales</taxon>
        <taxon>Acidobacteriaceae</taxon>
        <taxon>Chloracidobacterium</taxon>
    </lineage>
</organism>
<dbReference type="InterPro" id="IPR025455">
    <property type="entry name" value="DUF4276"/>
</dbReference>
<protein>
    <submittedName>
        <fullName evidence="1">DUF4276 family protein</fullName>
    </submittedName>
</protein>
<dbReference type="Pfam" id="PF14103">
    <property type="entry name" value="DUF4276"/>
    <property type="match status" value="1"/>
</dbReference>